<proteinExistence type="predicted"/>
<comment type="caution">
    <text evidence="4">The sequence shown here is derived from an EMBL/GenBank/DDBJ whole genome shotgun (WGS) entry which is preliminary data.</text>
</comment>
<dbReference type="Proteomes" id="UP000034491">
    <property type="component" value="Unassembled WGS sequence"/>
</dbReference>
<dbReference type="GO" id="GO:0051287">
    <property type="term" value="F:NAD binding"/>
    <property type="evidence" value="ECO:0007669"/>
    <property type="project" value="InterPro"/>
</dbReference>
<dbReference type="PANTHER" id="PTHR43333">
    <property type="entry name" value="2-HACID_DH_C DOMAIN-CONTAINING PROTEIN"/>
    <property type="match status" value="1"/>
</dbReference>
<dbReference type="InterPro" id="IPR036291">
    <property type="entry name" value="NAD(P)-bd_dom_sf"/>
</dbReference>
<evidence type="ECO:0000256" key="1">
    <source>
        <dbReference type="ARBA" id="ARBA00023002"/>
    </source>
</evidence>
<keyword evidence="5" id="KW-1185">Reference proteome</keyword>
<dbReference type="Pfam" id="PF02826">
    <property type="entry name" value="2-Hacid_dh_C"/>
    <property type="match status" value="1"/>
</dbReference>
<keyword evidence="1" id="KW-0560">Oxidoreductase</keyword>
<dbReference type="PATRIC" id="fig|1549748.8.peg.2606"/>
<evidence type="ECO:0000259" key="3">
    <source>
        <dbReference type="Pfam" id="PF02826"/>
    </source>
</evidence>
<dbReference type="CDD" id="cd12164">
    <property type="entry name" value="GDH_like_2"/>
    <property type="match status" value="1"/>
</dbReference>
<gene>
    <name evidence="4" type="ORF">WH95_05580</name>
</gene>
<keyword evidence="2" id="KW-0520">NAD</keyword>
<dbReference type="InterPro" id="IPR006140">
    <property type="entry name" value="D-isomer_DH_NAD-bd"/>
</dbReference>
<dbReference type="AlphaFoldDB" id="A0A0M2RD15"/>
<name>A0A0M2RD15_9PROT</name>
<organism evidence="4 5">
    <name type="scientific">Kiloniella litopenaei</name>
    <dbReference type="NCBI Taxonomy" id="1549748"/>
    <lineage>
        <taxon>Bacteria</taxon>
        <taxon>Pseudomonadati</taxon>
        <taxon>Pseudomonadota</taxon>
        <taxon>Alphaproteobacteria</taxon>
        <taxon>Rhodospirillales</taxon>
        <taxon>Kiloniellaceae</taxon>
        <taxon>Kiloniella</taxon>
    </lineage>
</organism>
<evidence type="ECO:0000313" key="5">
    <source>
        <dbReference type="Proteomes" id="UP000034491"/>
    </source>
</evidence>
<sequence>MALLFISETDRLDLWRKHLLAEIPDLDMRLLPEIGNKEDIEYALVWRPPAGLLKTLPNLKVIFSLGAGIDHLASDTDLPENVPVVRMVDSSLTSGMTEYVVMTVLNHHKSMRLYREQQNRKEWLLHEPPVTWDRRVGIMGMGVLGSDAAEKLSNLGFDVAGWSRTHRERPGIKTYAGTDQLEDFLKTTEILVCLLPLTDETEDILNKELFAMLPKDASVINAARGGHLVEQDLIQALDSGHLSEATLDVFKSEPLDQNHPFWKHPKITITPHAASTTHPSSSARNVADGIRRFESGEDLLNVVDMKRGY</sequence>
<dbReference type="STRING" id="1549748.WH95_05580"/>
<reference evidence="4 5" key="1">
    <citation type="submission" date="2015-03" db="EMBL/GenBank/DDBJ databases">
        <title>Genome sequence of Kiloniella sp. P1-1, isolated from the gut microflora of Pacific white shrimp, Penaeus vannamei.</title>
        <authorList>
            <person name="Shao Z."/>
            <person name="Wang L."/>
            <person name="Li X."/>
        </authorList>
    </citation>
    <scope>NUCLEOTIDE SEQUENCE [LARGE SCALE GENOMIC DNA]</scope>
    <source>
        <strain evidence="4 5">P1-1</strain>
    </source>
</reference>
<dbReference type="GO" id="GO:0016491">
    <property type="term" value="F:oxidoreductase activity"/>
    <property type="evidence" value="ECO:0007669"/>
    <property type="project" value="UniProtKB-KW"/>
</dbReference>
<dbReference type="SUPFAM" id="SSF51735">
    <property type="entry name" value="NAD(P)-binding Rossmann-fold domains"/>
    <property type="match status" value="1"/>
</dbReference>
<evidence type="ECO:0000313" key="4">
    <source>
        <dbReference type="EMBL" id="KKJ77895.1"/>
    </source>
</evidence>
<feature type="domain" description="D-isomer specific 2-hydroxyacid dehydrogenase NAD-binding" evidence="3">
    <location>
        <begin position="102"/>
        <end position="274"/>
    </location>
</feature>
<evidence type="ECO:0000256" key="2">
    <source>
        <dbReference type="ARBA" id="ARBA00023027"/>
    </source>
</evidence>
<accession>A0A0M2RD15</accession>
<dbReference type="OrthoDB" id="9787219at2"/>
<dbReference type="RefSeq" id="WP_046504106.1">
    <property type="nucleotide sequence ID" value="NZ_LANI01000003.1"/>
</dbReference>
<protein>
    <submittedName>
        <fullName evidence="4">Hydroxyacid dehydrogenase</fullName>
    </submittedName>
</protein>
<dbReference type="PANTHER" id="PTHR43333:SF1">
    <property type="entry name" value="D-ISOMER SPECIFIC 2-HYDROXYACID DEHYDROGENASE NAD-BINDING DOMAIN-CONTAINING PROTEIN"/>
    <property type="match status" value="1"/>
</dbReference>
<dbReference type="EMBL" id="LANI01000003">
    <property type="protein sequence ID" value="KKJ77895.1"/>
    <property type="molecule type" value="Genomic_DNA"/>
</dbReference>
<dbReference type="SUPFAM" id="SSF52283">
    <property type="entry name" value="Formate/glycerate dehydrogenase catalytic domain-like"/>
    <property type="match status" value="1"/>
</dbReference>
<dbReference type="Gene3D" id="3.40.50.720">
    <property type="entry name" value="NAD(P)-binding Rossmann-like Domain"/>
    <property type="match status" value="2"/>
</dbReference>